<proteinExistence type="predicted"/>
<comment type="caution">
    <text evidence="1">The sequence shown here is derived from an EMBL/GenBank/DDBJ whole genome shotgun (WGS) entry which is preliminary data.</text>
</comment>
<dbReference type="EMBL" id="JBBMEW010000023">
    <property type="protein sequence ID" value="MEQ2528865.1"/>
    <property type="molecule type" value="Genomic_DNA"/>
</dbReference>
<keyword evidence="2" id="KW-1185">Reference proteome</keyword>
<evidence type="ECO:0000313" key="1">
    <source>
        <dbReference type="EMBL" id="MEQ2528865.1"/>
    </source>
</evidence>
<name>A0ACC6SFX6_9BACI</name>
<reference evidence="1" key="1">
    <citation type="submission" date="2024-03" db="EMBL/GenBank/DDBJ databases">
        <title>Human intestinal bacterial collection.</title>
        <authorList>
            <person name="Pauvert C."/>
            <person name="Hitch T.C.A."/>
            <person name="Clavel T."/>
        </authorList>
    </citation>
    <scope>NUCLEOTIDE SEQUENCE</scope>
    <source>
        <strain evidence="1">CLA-AA-H227</strain>
    </source>
</reference>
<sequence length="363" mass="41393">MKDKYLQEIFEQIEVPIEDVRQSIRIGIQKAELQAKKKNPLFRNLSVAAILFITTVFTLSFSFPAFAQKIPIIGNIFELFEENENEYIFEDYNRYATELGITKESNGVSMTFTEAVYDGENITVAFTINSEHDLGEKPFIEWEIADTDSSLIVGGRQITRRMGKNEYAGLLIFDLQRGTHSDTIQLKWEANRIGYFDVEKDPLNMLNPIVGSWSFNLTLDNIGSQKQEFMGLVSKGEGMETSLKEITTTPISTSLYFTEMVDDKYKEENWETVLMDYEVSDNLGNKYTVVSNGAWGNNGYVMHSRITTTKIDKEASYISITPIVSILKEKDEQNHDSSGIELELLKDPFKLEPIEVPLKQNAN</sequence>
<accession>A0ACC6SFX6</accession>
<gene>
    <name evidence="1" type="ORF">WMO40_19495</name>
</gene>
<organism evidence="1 2">
    <name type="scientific">Robertmurraya yapensis</name>
    <name type="common">ex Hitch et al 2024</name>
    <dbReference type="NCBI Taxonomy" id="3133160"/>
    <lineage>
        <taxon>Bacteria</taxon>
        <taxon>Bacillati</taxon>
        <taxon>Bacillota</taxon>
        <taxon>Bacilli</taxon>
        <taxon>Bacillales</taxon>
        <taxon>Bacillaceae</taxon>
        <taxon>Robertmurraya</taxon>
    </lineage>
</organism>
<evidence type="ECO:0000313" key="2">
    <source>
        <dbReference type="Proteomes" id="UP001439875"/>
    </source>
</evidence>
<protein>
    <submittedName>
        <fullName evidence="1">DUF4179 domain-containing protein</fullName>
    </submittedName>
</protein>
<dbReference type="Proteomes" id="UP001439875">
    <property type="component" value="Unassembled WGS sequence"/>
</dbReference>